<keyword evidence="4 5" id="KW-0472">Membrane</keyword>
<dbReference type="PANTHER" id="PTHR23523">
    <property type="match status" value="1"/>
</dbReference>
<feature type="transmembrane region" description="Helical" evidence="5">
    <location>
        <begin position="79"/>
        <end position="97"/>
    </location>
</feature>
<feature type="transmembrane region" description="Helical" evidence="5">
    <location>
        <begin position="369"/>
        <end position="393"/>
    </location>
</feature>
<dbReference type="RefSeq" id="WP_258796870.1">
    <property type="nucleotide sequence ID" value="NZ_JANTHX010000002.1"/>
</dbReference>
<feature type="transmembrane region" description="Helical" evidence="5">
    <location>
        <begin position="337"/>
        <end position="357"/>
    </location>
</feature>
<dbReference type="InterPro" id="IPR052524">
    <property type="entry name" value="MFS_Cyanate_Porter"/>
</dbReference>
<evidence type="ECO:0000256" key="1">
    <source>
        <dbReference type="ARBA" id="ARBA00004651"/>
    </source>
</evidence>
<keyword evidence="3 5" id="KW-1133">Transmembrane helix</keyword>
<feature type="transmembrane region" description="Helical" evidence="5">
    <location>
        <begin position="133"/>
        <end position="156"/>
    </location>
</feature>
<evidence type="ECO:0000313" key="7">
    <source>
        <dbReference type="EMBL" id="MCS0497992.1"/>
    </source>
</evidence>
<feature type="transmembrane region" description="Helical" evidence="5">
    <location>
        <begin position="244"/>
        <end position="267"/>
    </location>
</feature>
<proteinExistence type="predicted"/>
<reference evidence="7 8" key="1">
    <citation type="submission" date="2022-08" db="EMBL/GenBank/DDBJ databases">
        <authorList>
            <person name="Li F."/>
        </authorList>
    </citation>
    <scope>NUCLEOTIDE SEQUENCE [LARGE SCALE GENOMIC DNA]</scope>
    <source>
        <strain evidence="7 8">10F1B-8-1</strain>
    </source>
</reference>
<dbReference type="InterPro" id="IPR011701">
    <property type="entry name" value="MFS"/>
</dbReference>
<dbReference type="EMBL" id="JANTHX010000002">
    <property type="protein sequence ID" value="MCS0497992.1"/>
    <property type="molecule type" value="Genomic_DNA"/>
</dbReference>
<feature type="transmembrane region" description="Helical" evidence="5">
    <location>
        <begin position="168"/>
        <end position="187"/>
    </location>
</feature>
<evidence type="ECO:0000259" key="6">
    <source>
        <dbReference type="PROSITE" id="PS50850"/>
    </source>
</evidence>
<feature type="transmembrane region" description="Helical" evidence="5">
    <location>
        <begin position="279"/>
        <end position="303"/>
    </location>
</feature>
<gene>
    <name evidence="7" type="ORF">NUH29_00305</name>
</gene>
<organism evidence="7 8">
    <name type="scientific">Protaetiibacter mangrovi</name>
    <dbReference type="NCBI Taxonomy" id="2970926"/>
    <lineage>
        <taxon>Bacteria</taxon>
        <taxon>Bacillati</taxon>
        <taxon>Actinomycetota</taxon>
        <taxon>Actinomycetes</taxon>
        <taxon>Micrococcales</taxon>
        <taxon>Microbacteriaceae</taxon>
        <taxon>Protaetiibacter</taxon>
    </lineage>
</organism>
<dbReference type="SUPFAM" id="SSF103473">
    <property type="entry name" value="MFS general substrate transporter"/>
    <property type="match status" value="1"/>
</dbReference>
<dbReference type="InterPro" id="IPR020846">
    <property type="entry name" value="MFS_dom"/>
</dbReference>
<comment type="caution">
    <text evidence="7">The sequence shown here is derived from an EMBL/GenBank/DDBJ whole genome shotgun (WGS) entry which is preliminary data.</text>
</comment>
<evidence type="ECO:0000256" key="5">
    <source>
        <dbReference type="SAM" id="Phobius"/>
    </source>
</evidence>
<dbReference type="InterPro" id="IPR036259">
    <property type="entry name" value="MFS_trans_sf"/>
</dbReference>
<evidence type="ECO:0000256" key="4">
    <source>
        <dbReference type="ARBA" id="ARBA00023136"/>
    </source>
</evidence>
<feature type="transmembrane region" description="Helical" evidence="5">
    <location>
        <begin position="310"/>
        <end position="331"/>
    </location>
</feature>
<protein>
    <submittedName>
        <fullName evidence="7">MFS transporter</fullName>
    </submittedName>
</protein>
<dbReference type="PROSITE" id="PS50850">
    <property type="entry name" value="MFS"/>
    <property type="match status" value="1"/>
</dbReference>
<keyword evidence="8" id="KW-1185">Reference proteome</keyword>
<evidence type="ECO:0000313" key="8">
    <source>
        <dbReference type="Proteomes" id="UP001205337"/>
    </source>
</evidence>
<dbReference type="PANTHER" id="PTHR23523:SF2">
    <property type="entry name" value="2-NITROIMIDAZOLE TRANSPORTER"/>
    <property type="match status" value="1"/>
</dbReference>
<feature type="domain" description="Major facilitator superfamily (MFS) profile" evidence="6">
    <location>
        <begin position="9"/>
        <end position="427"/>
    </location>
</feature>
<dbReference type="Proteomes" id="UP001205337">
    <property type="component" value="Unassembled WGS sequence"/>
</dbReference>
<accession>A0ABT1ZBA3</accession>
<evidence type="ECO:0000256" key="3">
    <source>
        <dbReference type="ARBA" id="ARBA00022989"/>
    </source>
</evidence>
<comment type="subcellular location">
    <subcellularLocation>
        <location evidence="1">Cell membrane</location>
        <topology evidence="1">Multi-pass membrane protein</topology>
    </subcellularLocation>
</comment>
<dbReference type="Gene3D" id="1.20.1250.20">
    <property type="entry name" value="MFS general substrate transporter like domains"/>
    <property type="match status" value="1"/>
</dbReference>
<keyword evidence="2 5" id="KW-0812">Transmembrane</keyword>
<name>A0ABT1ZBA3_9MICO</name>
<feature type="transmembrane region" description="Helical" evidence="5">
    <location>
        <begin position="46"/>
        <end position="67"/>
    </location>
</feature>
<feature type="transmembrane region" description="Helical" evidence="5">
    <location>
        <begin position="399"/>
        <end position="421"/>
    </location>
</feature>
<evidence type="ECO:0000256" key="2">
    <source>
        <dbReference type="ARBA" id="ARBA00022692"/>
    </source>
</evidence>
<feature type="transmembrane region" description="Helical" evidence="5">
    <location>
        <begin position="103"/>
        <end position="121"/>
    </location>
</feature>
<sequence>MTARPLWAGRTLALLGVLLVALSLRTPVAAMSPILDRIGRDIPLDPVVLGIIGAAPPLAFAASGLLAPSLARRIGLEQALLASLVAMAAGHLVRAFAPEALVLTLGSVLALVGVGVGNVLLPPVVRRYFPDRVGLITSLYATLMSVSTAVPALVAVPVADAAGWRVSLAMWMLVAAIAAVPWVAVLVRRRPPAIAEPVDLARTGPIELGAVELGDAQAAATEAAVEHRAPPPRRLGIRLLRSPTAWALGVIFGSSSLGAYASFAWLPTLLVDQARVTEAAAGALLALYAFMGFPAGLLVPVIAARFPRSAGPLVALGGAFFVVGYLGLLLAPGAAPVLWVASAGSGPLLFPLALVLINLRSDAPQTTVALSGFVQTVGYLLGAVGPFVVGILHDATDGWTVPLVFLLAVVVLVLPAGAVLARARTVDSEL</sequence>
<dbReference type="Pfam" id="PF07690">
    <property type="entry name" value="MFS_1"/>
    <property type="match status" value="1"/>
</dbReference>